<feature type="compositionally biased region" description="Polar residues" evidence="1">
    <location>
        <begin position="35"/>
        <end position="44"/>
    </location>
</feature>
<dbReference type="Proteomes" id="UP000269721">
    <property type="component" value="Unassembled WGS sequence"/>
</dbReference>
<keyword evidence="3" id="KW-1185">Reference proteome</keyword>
<proteinExistence type="predicted"/>
<accession>A0A4P9W8Y2</accession>
<dbReference type="GO" id="GO:0003676">
    <property type="term" value="F:nucleic acid binding"/>
    <property type="evidence" value="ECO:0007669"/>
    <property type="project" value="InterPro"/>
</dbReference>
<feature type="region of interest" description="Disordered" evidence="1">
    <location>
        <begin position="244"/>
        <end position="265"/>
    </location>
</feature>
<dbReference type="InterPro" id="IPR035979">
    <property type="entry name" value="RBD_domain_sf"/>
</dbReference>
<feature type="compositionally biased region" description="Pro residues" evidence="1">
    <location>
        <begin position="139"/>
        <end position="157"/>
    </location>
</feature>
<feature type="compositionally biased region" description="Basic and acidic residues" evidence="1">
    <location>
        <begin position="1"/>
        <end position="10"/>
    </location>
</feature>
<feature type="compositionally biased region" description="Low complexity" evidence="1">
    <location>
        <begin position="77"/>
        <end position="88"/>
    </location>
</feature>
<gene>
    <name evidence="2" type="ORF">BDK51DRAFT_39575</name>
</gene>
<evidence type="ECO:0000313" key="3">
    <source>
        <dbReference type="Proteomes" id="UP000269721"/>
    </source>
</evidence>
<evidence type="ECO:0000313" key="2">
    <source>
        <dbReference type="EMBL" id="RKO87558.1"/>
    </source>
</evidence>
<dbReference type="InterPro" id="IPR012677">
    <property type="entry name" value="Nucleotide-bd_a/b_plait_sf"/>
</dbReference>
<dbReference type="OrthoDB" id="5418203at2759"/>
<protein>
    <submittedName>
        <fullName evidence="2">Uncharacterized protein</fullName>
    </submittedName>
</protein>
<dbReference type="SUPFAM" id="SSF54928">
    <property type="entry name" value="RNA-binding domain, RBD"/>
    <property type="match status" value="1"/>
</dbReference>
<evidence type="ECO:0000256" key="1">
    <source>
        <dbReference type="SAM" id="MobiDB-lite"/>
    </source>
</evidence>
<sequence>MATKDEEPRVRKQRPQRAGEQQIYVPRAKRLAVSSPPSRHQNCATPAFPARPLDSLALSASLACRCVSPPPPPLLYLFPKPKQAQQERQQQEELQKQQLNVLLDSSPPRQRLATPSATPSPPGSPVVRKGRGNFTATPPQQPSPPERVGPRQPPPRVYPKEGRAPRGASTHVTGERGASAHATGERGPSPQITRERGAVPQSTGERGPSPQAPGERGPLPHATHERGPSPCDVADCTEKVASLSMDDSGDVLSNGKDAGGGNSGEELEEWEQIEEPIIMPKEQPSPIRSRPRVTREEAEQINGPTRMLEVYDFPAAYNSSTLHKLFEDYVSSRGGYRIKWVSDTSAIVIFASAITAKAAYVNLLDMTEAKIRPYNGLMPLNTNEGM</sequence>
<dbReference type="AlphaFoldDB" id="A0A4P9W8Y2"/>
<organism evidence="2 3">
    <name type="scientific">Blyttiomyces helicus</name>
    <dbReference type="NCBI Taxonomy" id="388810"/>
    <lineage>
        <taxon>Eukaryota</taxon>
        <taxon>Fungi</taxon>
        <taxon>Fungi incertae sedis</taxon>
        <taxon>Chytridiomycota</taxon>
        <taxon>Chytridiomycota incertae sedis</taxon>
        <taxon>Chytridiomycetes</taxon>
        <taxon>Chytridiomycetes incertae sedis</taxon>
        <taxon>Blyttiomyces</taxon>
    </lineage>
</organism>
<name>A0A4P9W8Y2_9FUNG</name>
<feature type="region of interest" description="Disordered" evidence="1">
    <location>
        <begin position="1"/>
        <end position="46"/>
    </location>
</feature>
<dbReference type="Gene3D" id="3.30.70.330">
    <property type="match status" value="1"/>
</dbReference>
<reference evidence="3" key="1">
    <citation type="journal article" date="2018" name="Nat. Microbiol.">
        <title>Leveraging single-cell genomics to expand the fungal tree of life.</title>
        <authorList>
            <person name="Ahrendt S.R."/>
            <person name="Quandt C.A."/>
            <person name="Ciobanu D."/>
            <person name="Clum A."/>
            <person name="Salamov A."/>
            <person name="Andreopoulos B."/>
            <person name="Cheng J.F."/>
            <person name="Woyke T."/>
            <person name="Pelin A."/>
            <person name="Henrissat B."/>
            <person name="Reynolds N.K."/>
            <person name="Benny G.L."/>
            <person name="Smith M.E."/>
            <person name="James T.Y."/>
            <person name="Grigoriev I.V."/>
        </authorList>
    </citation>
    <scope>NUCLEOTIDE SEQUENCE [LARGE SCALE GENOMIC DNA]</scope>
</reference>
<dbReference type="EMBL" id="KZ997331">
    <property type="protein sequence ID" value="RKO87558.1"/>
    <property type="molecule type" value="Genomic_DNA"/>
</dbReference>
<feature type="region of interest" description="Disordered" evidence="1">
    <location>
        <begin position="77"/>
        <end position="231"/>
    </location>
</feature>